<organism evidence="9 10">
    <name type="scientific">Clostridium butyricum E4 str. BoNT E BL5262</name>
    <dbReference type="NCBI Taxonomy" id="632245"/>
    <lineage>
        <taxon>Bacteria</taxon>
        <taxon>Bacillati</taxon>
        <taxon>Bacillota</taxon>
        <taxon>Clostridia</taxon>
        <taxon>Eubacteriales</taxon>
        <taxon>Clostridiaceae</taxon>
        <taxon>Clostridium</taxon>
    </lineage>
</organism>
<evidence type="ECO:0000256" key="7">
    <source>
        <dbReference type="RuleBase" id="RU363032"/>
    </source>
</evidence>
<evidence type="ECO:0000313" key="9">
    <source>
        <dbReference type="EMBL" id="EEP53064.1"/>
    </source>
</evidence>
<feature type="transmembrane region" description="Helical" evidence="7">
    <location>
        <begin position="226"/>
        <end position="245"/>
    </location>
</feature>
<dbReference type="FunFam" id="1.10.3720.10:FF:000003">
    <property type="entry name" value="Aliphatic sulfonate ABC transporter permease"/>
    <property type="match status" value="1"/>
</dbReference>
<keyword evidence="4 7" id="KW-0812">Transmembrane</keyword>
<dbReference type="GO" id="GO:0042918">
    <property type="term" value="P:alkanesulfonate transmembrane transport"/>
    <property type="evidence" value="ECO:0007669"/>
    <property type="project" value="UniProtKB-ARBA"/>
</dbReference>
<evidence type="ECO:0000256" key="5">
    <source>
        <dbReference type="ARBA" id="ARBA00022989"/>
    </source>
</evidence>
<dbReference type="HOGENOM" id="CLU_046113_1_4_9"/>
<evidence type="ECO:0000256" key="1">
    <source>
        <dbReference type="ARBA" id="ARBA00004651"/>
    </source>
</evidence>
<keyword evidence="10" id="KW-1185">Reference proteome</keyword>
<accession>C4IK15</accession>
<dbReference type="EMBL" id="ACOM01000005">
    <property type="protein sequence ID" value="EEP53064.1"/>
    <property type="molecule type" value="Genomic_DNA"/>
</dbReference>
<dbReference type="InterPro" id="IPR000515">
    <property type="entry name" value="MetI-like"/>
</dbReference>
<dbReference type="Gene3D" id="1.10.3720.10">
    <property type="entry name" value="MetI-like"/>
    <property type="match status" value="1"/>
</dbReference>
<dbReference type="CDD" id="cd06261">
    <property type="entry name" value="TM_PBP2"/>
    <property type="match status" value="1"/>
</dbReference>
<keyword evidence="6 7" id="KW-0472">Membrane</keyword>
<evidence type="ECO:0000256" key="4">
    <source>
        <dbReference type="ARBA" id="ARBA00022692"/>
    </source>
</evidence>
<keyword evidence="5 7" id="KW-1133">Transmembrane helix</keyword>
<evidence type="ECO:0000256" key="3">
    <source>
        <dbReference type="ARBA" id="ARBA00022475"/>
    </source>
</evidence>
<dbReference type="eggNOG" id="COG0600">
    <property type="taxonomic scope" value="Bacteria"/>
</dbReference>
<dbReference type="PANTHER" id="PTHR30151">
    <property type="entry name" value="ALKANE SULFONATE ABC TRANSPORTER-RELATED, MEMBRANE SUBUNIT"/>
    <property type="match status" value="1"/>
</dbReference>
<name>C4IK15_CLOBU</name>
<dbReference type="SUPFAM" id="SSF161098">
    <property type="entry name" value="MetI-like"/>
    <property type="match status" value="1"/>
</dbReference>
<feature type="transmembrane region" description="Helical" evidence="7">
    <location>
        <begin position="72"/>
        <end position="92"/>
    </location>
</feature>
<reference evidence="9 10" key="1">
    <citation type="submission" date="2009-08" db="EMBL/GenBank/DDBJ databases">
        <authorList>
            <person name="Shrivastava S."/>
            <person name="Brinkac L.B."/>
            <person name="Brown J.L."/>
            <person name="Bruce D.B."/>
            <person name="Detter C."/>
            <person name="Green L.D."/>
            <person name="Munk C.A."/>
            <person name="Rogers Y.C."/>
            <person name="Tapia R."/>
            <person name="Sims D.R."/>
            <person name="Smith L.A."/>
            <person name="Smith T.J."/>
            <person name="Sutton G."/>
            <person name="Brettin T."/>
        </authorList>
    </citation>
    <scope>NUCLEOTIDE SEQUENCE [LARGE SCALE GENOMIC DNA]</scope>
    <source>
        <strain evidence="10">E4 str. BoNT E BL5262</strain>
    </source>
</reference>
<evidence type="ECO:0000256" key="6">
    <source>
        <dbReference type="ARBA" id="ARBA00023136"/>
    </source>
</evidence>
<sequence>MDEKKKLKNKLLSVFFYILMPLFILIVWKIAALSGYIKPYTMPTPEKVIETTGEILRNGQLMSNILASVCRVLEGFVIALILALILGIGIGLSKKLEIFTEITFQILKPIPPIAWIPLAIIWFGIGESSKIFIIVLGAFFPILLNVIDGIKNIDPKYLELEKVYEVKKIKFIKGVILPGALPYIMTGIRVGLGNAWVCVVAAEMIAATKGVGYMLTDGRNLSRPDLVILGMLIIGIVGKIMDDILKKISKKIIKWN</sequence>
<dbReference type="InterPro" id="IPR035906">
    <property type="entry name" value="MetI-like_sf"/>
</dbReference>
<feature type="domain" description="ABC transmembrane type-1" evidence="8">
    <location>
        <begin position="65"/>
        <end position="245"/>
    </location>
</feature>
<evidence type="ECO:0000259" key="8">
    <source>
        <dbReference type="PROSITE" id="PS50928"/>
    </source>
</evidence>
<feature type="transmembrane region" description="Helical" evidence="7">
    <location>
        <begin position="104"/>
        <end position="125"/>
    </location>
</feature>
<keyword evidence="2 7" id="KW-0813">Transport</keyword>
<dbReference type="PROSITE" id="PS50928">
    <property type="entry name" value="ABC_TM1"/>
    <property type="match status" value="1"/>
</dbReference>
<protein>
    <submittedName>
        <fullName evidence="9">Putative aliphatic sulfonates transport permease protein SsuC</fullName>
    </submittedName>
</protein>
<dbReference type="Proteomes" id="UP000003081">
    <property type="component" value="Unassembled WGS sequence"/>
</dbReference>
<dbReference type="RefSeq" id="WP_003406915.1">
    <property type="nucleotide sequence ID" value="NZ_ACOM01000005.1"/>
</dbReference>
<comment type="caution">
    <text evidence="9">The sequence shown here is derived from an EMBL/GenBank/DDBJ whole genome shotgun (WGS) entry which is preliminary data.</text>
</comment>
<evidence type="ECO:0000256" key="2">
    <source>
        <dbReference type="ARBA" id="ARBA00022448"/>
    </source>
</evidence>
<dbReference type="AlphaFoldDB" id="C4IK15"/>
<feature type="transmembrane region" description="Helical" evidence="7">
    <location>
        <begin position="171"/>
        <end position="192"/>
    </location>
</feature>
<evidence type="ECO:0000313" key="10">
    <source>
        <dbReference type="Proteomes" id="UP000003081"/>
    </source>
</evidence>
<feature type="transmembrane region" description="Helical" evidence="7">
    <location>
        <begin position="12"/>
        <end position="37"/>
    </location>
</feature>
<gene>
    <name evidence="9" type="ORF">CLP_1144</name>
</gene>
<comment type="subcellular location">
    <subcellularLocation>
        <location evidence="1 7">Cell membrane</location>
        <topology evidence="1 7">Multi-pass membrane protein</topology>
    </subcellularLocation>
</comment>
<comment type="similarity">
    <text evidence="7">Belongs to the binding-protein-dependent transport system permease family.</text>
</comment>
<dbReference type="PANTHER" id="PTHR30151:SF0">
    <property type="entry name" value="ABC TRANSPORTER PERMEASE PROTEIN MJ0413-RELATED"/>
    <property type="match status" value="1"/>
</dbReference>
<feature type="transmembrane region" description="Helical" evidence="7">
    <location>
        <begin position="131"/>
        <end position="150"/>
    </location>
</feature>
<dbReference type="Pfam" id="PF00528">
    <property type="entry name" value="BPD_transp_1"/>
    <property type="match status" value="1"/>
</dbReference>
<proteinExistence type="inferred from homology"/>
<dbReference type="GO" id="GO:0005886">
    <property type="term" value="C:plasma membrane"/>
    <property type="evidence" value="ECO:0007669"/>
    <property type="project" value="UniProtKB-SubCell"/>
</dbReference>
<keyword evidence="3" id="KW-1003">Cell membrane</keyword>